<dbReference type="GO" id="GO:0003677">
    <property type="term" value="F:DNA binding"/>
    <property type="evidence" value="ECO:0007669"/>
    <property type="project" value="UniProtKB-UniRule"/>
</dbReference>
<accession>A0A146L9U1</accession>
<dbReference type="AlphaFoldDB" id="A0A146L9U1"/>
<feature type="compositionally biased region" description="Polar residues" evidence="6">
    <location>
        <begin position="88"/>
        <end position="101"/>
    </location>
</feature>
<evidence type="ECO:0000256" key="6">
    <source>
        <dbReference type="SAM" id="MobiDB-lite"/>
    </source>
</evidence>
<evidence type="ECO:0000256" key="2">
    <source>
        <dbReference type="ARBA" id="ARBA00022771"/>
    </source>
</evidence>
<dbReference type="GO" id="GO:0008270">
    <property type="term" value="F:zinc ion binding"/>
    <property type="evidence" value="ECO:0007669"/>
    <property type="project" value="UniProtKB-KW"/>
</dbReference>
<dbReference type="EMBL" id="GDHC01014274">
    <property type="protein sequence ID" value="JAQ04355.1"/>
    <property type="molecule type" value="Transcribed_RNA"/>
</dbReference>
<keyword evidence="3" id="KW-0862">Zinc</keyword>
<evidence type="ECO:0000256" key="4">
    <source>
        <dbReference type="ARBA" id="ARBA00023125"/>
    </source>
</evidence>
<evidence type="ECO:0000259" key="7">
    <source>
        <dbReference type="PROSITE" id="PS50950"/>
    </source>
</evidence>
<feature type="region of interest" description="Disordered" evidence="6">
    <location>
        <begin position="88"/>
        <end position="151"/>
    </location>
</feature>
<reference evidence="8" key="1">
    <citation type="journal article" date="2016" name="Gigascience">
        <title>De novo construction of an expanded transcriptome assembly for the western tarnished plant bug, Lygus hesperus.</title>
        <authorList>
            <person name="Tassone E.E."/>
            <person name="Geib S.M."/>
            <person name="Hall B."/>
            <person name="Fabrick J.A."/>
            <person name="Brent C.S."/>
            <person name="Hull J.J."/>
        </authorList>
    </citation>
    <scope>NUCLEOTIDE SEQUENCE</scope>
</reference>
<keyword evidence="4 5" id="KW-0238">DNA-binding</keyword>
<organism evidence="8">
    <name type="scientific">Lygus hesperus</name>
    <name type="common">Western plant bug</name>
    <dbReference type="NCBI Taxonomy" id="30085"/>
    <lineage>
        <taxon>Eukaryota</taxon>
        <taxon>Metazoa</taxon>
        <taxon>Ecdysozoa</taxon>
        <taxon>Arthropoda</taxon>
        <taxon>Hexapoda</taxon>
        <taxon>Insecta</taxon>
        <taxon>Pterygota</taxon>
        <taxon>Neoptera</taxon>
        <taxon>Paraneoptera</taxon>
        <taxon>Hemiptera</taxon>
        <taxon>Heteroptera</taxon>
        <taxon>Panheteroptera</taxon>
        <taxon>Cimicomorpha</taxon>
        <taxon>Miridae</taxon>
        <taxon>Mirini</taxon>
        <taxon>Lygus</taxon>
    </lineage>
</organism>
<evidence type="ECO:0000256" key="5">
    <source>
        <dbReference type="PROSITE-ProRule" id="PRU00309"/>
    </source>
</evidence>
<dbReference type="PROSITE" id="PS50950">
    <property type="entry name" value="ZF_THAP"/>
    <property type="match status" value="1"/>
</dbReference>
<proteinExistence type="predicted"/>
<keyword evidence="1" id="KW-0479">Metal-binding</keyword>
<protein>
    <recommendedName>
        <fullName evidence="7">THAP-type domain-containing protein</fullName>
    </recommendedName>
</protein>
<dbReference type="InterPro" id="IPR006612">
    <property type="entry name" value="THAP_Znf"/>
</dbReference>
<evidence type="ECO:0000313" key="8">
    <source>
        <dbReference type="EMBL" id="JAQ04355.1"/>
    </source>
</evidence>
<feature type="compositionally biased region" description="Basic and acidic residues" evidence="6">
    <location>
        <begin position="114"/>
        <end position="151"/>
    </location>
</feature>
<feature type="domain" description="THAP-type" evidence="7">
    <location>
        <begin position="1"/>
        <end position="86"/>
    </location>
</feature>
<dbReference type="SUPFAM" id="SSF57716">
    <property type="entry name" value="Glucocorticoid receptor-like (DNA-binding domain)"/>
    <property type="match status" value="1"/>
</dbReference>
<name>A0A146L9U1_LYGHE</name>
<keyword evidence="2 5" id="KW-0863">Zinc-finger</keyword>
<gene>
    <name evidence="8" type="ORF">g.66089</name>
</gene>
<dbReference type="Pfam" id="PF05485">
    <property type="entry name" value="THAP"/>
    <property type="match status" value="1"/>
</dbReference>
<sequence>MVKKHCFVTGCPSSSETKKMIAVPFEPERRRAWLEAVMATRTYAPTTKLFCCEDHFKLEEDMVNFMFYREVGKRLRMKVDIVPRFNLNLPTIQSQPQPDGSQRSESSKKRKREVHSIDSSDTSKKHQKEPEERCTVTDDTEGQRRELGNTE</sequence>
<evidence type="ECO:0000256" key="1">
    <source>
        <dbReference type="ARBA" id="ARBA00022723"/>
    </source>
</evidence>
<feature type="non-terminal residue" evidence="8">
    <location>
        <position position="151"/>
    </location>
</feature>
<dbReference type="SMART" id="SM00980">
    <property type="entry name" value="THAP"/>
    <property type="match status" value="1"/>
</dbReference>
<evidence type="ECO:0000256" key="3">
    <source>
        <dbReference type="ARBA" id="ARBA00022833"/>
    </source>
</evidence>